<reference evidence="1 2" key="1">
    <citation type="submission" date="2023-10" db="EMBL/GenBank/DDBJ databases">
        <title>179-bfca-hs.</title>
        <authorList>
            <person name="Miliotis G."/>
            <person name="Sengupta P."/>
            <person name="Hameed A."/>
            <person name="Chuvochina M."/>
            <person name="Mcdonagh F."/>
            <person name="Simpson A.C."/>
            <person name="Singh N.K."/>
            <person name="Rekha P.D."/>
            <person name="Raman K."/>
            <person name="Hugenholtz P."/>
            <person name="Venkateswaran K."/>
        </authorList>
    </citation>
    <scope>NUCLEOTIDE SEQUENCE [LARGE SCALE GENOMIC DNA]</scope>
    <source>
        <strain evidence="1 2">179-BFC-A-HS</strain>
    </source>
</reference>
<sequence>MQKYQDLYSQVIIYASNYMLIKLNPRKNHDVHEAVVENDLLEITINNLTENIRYASPRLLKVYERYVSYDYASDGIGNNKESEKHALIYFLIDDILRASKWTRVYSRNDRRELKKFRYYFGLYASALNYFENEYVETIIQMENWISVKVKYKKFEDVLLSRDINKMRIIVSSHLNKGKKHKMFSTLLEKIE</sequence>
<comment type="caution">
    <text evidence="1">The sequence shown here is derived from an EMBL/GenBank/DDBJ whole genome shotgun (WGS) entry which is preliminary data.</text>
</comment>
<protein>
    <submittedName>
        <fullName evidence="1">Uncharacterized protein</fullName>
    </submittedName>
</protein>
<dbReference type="Proteomes" id="UP001228376">
    <property type="component" value="Unassembled WGS sequence"/>
</dbReference>
<organism evidence="1 2">
    <name type="scientific">Tigheibacillus jepli</name>
    <dbReference type="NCBI Taxonomy" id="3035914"/>
    <lineage>
        <taxon>Bacteria</taxon>
        <taxon>Bacillati</taxon>
        <taxon>Bacillota</taxon>
        <taxon>Bacilli</taxon>
        <taxon>Bacillales</taxon>
        <taxon>Bacillaceae</taxon>
        <taxon>Tigheibacillus</taxon>
    </lineage>
</organism>
<proteinExistence type="predicted"/>
<gene>
    <name evidence="1" type="ORF">P5G51_015580</name>
</gene>
<dbReference type="EMBL" id="JAROCA020000002">
    <property type="protein sequence ID" value="MDY0406593.1"/>
    <property type="molecule type" value="Genomic_DNA"/>
</dbReference>
<name>A0ABU5CJS4_9BACI</name>
<evidence type="ECO:0000313" key="1">
    <source>
        <dbReference type="EMBL" id="MDY0406593.1"/>
    </source>
</evidence>
<keyword evidence="2" id="KW-1185">Reference proteome</keyword>
<evidence type="ECO:0000313" key="2">
    <source>
        <dbReference type="Proteomes" id="UP001228376"/>
    </source>
</evidence>
<dbReference type="RefSeq" id="WP_320384998.1">
    <property type="nucleotide sequence ID" value="NZ_JAROCA020000002.1"/>
</dbReference>
<accession>A0ABU5CJS4</accession>